<accession>A0A7H0VA66</accession>
<evidence type="ECO:0000313" key="4">
    <source>
        <dbReference type="Proteomes" id="UP000516305"/>
    </source>
</evidence>
<dbReference type="RefSeq" id="WP_210757180.1">
    <property type="nucleotide sequence ID" value="NZ_CP060139.1"/>
</dbReference>
<dbReference type="Proteomes" id="UP000516305">
    <property type="component" value="Chromosome"/>
</dbReference>
<keyword evidence="4" id="KW-1185">Reference proteome</keyword>
<keyword evidence="1" id="KW-0732">Signal</keyword>
<protein>
    <submittedName>
        <fullName evidence="3">T9SS type A sorting domain-containing protein</fullName>
    </submittedName>
</protein>
<gene>
    <name evidence="3" type="ORF">H4K34_09460</name>
</gene>
<dbReference type="NCBIfam" id="TIGR04183">
    <property type="entry name" value="Por_Secre_tail"/>
    <property type="match status" value="1"/>
</dbReference>
<dbReference type="AlphaFoldDB" id="A0A7H0VA66"/>
<evidence type="ECO:0000256" key="1">
    <source>
        <dbReference type="ARBA" id="ARBA00022729"/>
    </source>
</evidence>
<sequence>MPRFLLPVFLILFGFGLKANHQLTALVGYRVDSTGRVVFRIHHYIESVGSFPINAGNLSLAGPISVLLPYDSASSKILYLDSCGFSVYDLVFESNPVDLSNTAPGPQGYYEFTFQGLAVALNNTTNLFASLSLRIYPSLDPFTGDWVVHPAGTISSLKHPWLHLQKPGQRNYLPIGVYSPGPMVDSVITEPSNFPNNHPFNNGYNLFTPLPDSTEDPNSGANLYSFQLPGWSYEVFDNPNSSQTGKYACPVELNYYSGGQIYASQSSWGHLFLLDTAAAASPPIIGLEHNQTYIPITGNNYVDTFDLTVGDSIELEISSLLFSGDSTSWTIIRNDFDPGIRPFNQNPALIPGQLISLNTGGGLSSGTPNQLKFTWKPQAANYSFGPREGRLLLRTEARDCYLEGSSTINLLIRLNPTNGIYSNNFLAIDSLKLCGNESQKIRLAYTSNPQKSVYWSPAQNIVAADSLNNFHPDVQASQSGWLYLRDSLNGQKLDSIYILVHDPAQSHIRLQNSNGFINLLDSTNFETRWFANGLAAIPDASQDHLDIRGSATYWTELDPGINCLYHSDTLRVLPNAIWGSNLHPMQWQSLNQHNSQALYTDSLYRLDFTISEGRSLRELTVWGLHPDLTNSGQMKVWLYENSQLLWHDSLQVVGTMALVFQDSVRLEAGKDYSIILQKTGRLNFDMKWSSLSNWDVQALNFKSKRKQSAAGSAGWSASKRFFGFGMKFDTNIGLEEWASIQKLQVYPNPSNGKVMIIGDDRLKEKTLQIFDMQGRLLLQQKPLAKELVLQLEGWEPGLYRIVWGTATEALQVQ</sequence>
<evidence type="ECO:0000313" key="3">
    <source>
        <dbReference type="EMBL" id="QNR22614.1"/>
    </source>
</evidence>
<feature type="domain" description="Secretion system C-terminal sorting" evidence="2">
    <location>
        <begin position="745"/>
        <end position="802"/>
    </location>
</feature>
<evidence type="ECO:0000259" key="2">
    <source>
        <dbReference type="Pfam" id="PF18962"/>
    </source>
</evidence>
<dbReference type="Pfam" id="PF18962">
    <property type="entry name" value="Por_Secre_tail"/>
    <property type="match status" value="1"/>
</dbReference>
<dbReference type="InterPro" id="IPR026444">
    <property type="entry name" value="Secre_tail"/>
</dbReference>
<name>A0A7H0VA66_9FLAO</name>
<dbReference type="EMBL" id="CP060139">
    <property type="protein sequence ID" value="QNR22614.1"/>
    <property type="molecule type" value="Genomic_DNA"/>
</dbReference>
<proteinExistence type="predicted"/>
<reference evidence="3 4" key="1">
    <citation type="submission" date="2020-08" db="EMBL/GenBank/DDBJ databases">
        <title>Croceimicrobium hydrocarbonivorans gen. nov., sp. nov., a novel marine bacterium isolated from a bacterial consortium that degrades polyethylene terephthalate.</title>
        <authorList>
            <person name="Liu R."/>
        </authorList>
    </citation>
    <scope>NUCLEOTIDE SEQUENCE [LARGE SCALE GENOMIC DNA]</scope>
    <source>
        <strain evidence="3 4">A20-9</strain>
    </source>
</reference>
<dbReference type="KEGG" id="chyd:H4K34_09460"/>
<organism evidence="3 4">
    <name type="scientific">Croceimicrobium hydrocarbonivorans</name>
    <dbReference type="NCBI Taxonomy" id="2761580"/>
    <lineage>
        <taxon>Bacteria</taxon>
        <taxon>Pseudomonadati</taxon>
        <taxon>Bacteroidota</taxon>
        <taxon>Flavobacteriia</taxon>
        <taxon>Flavobacteriales</taxon>
        <taxon>Owenweeksiaceae</taxon>
        <taxon>Croceimicrobium</taxon>
    </lineage>
</organism>